<accession>A0A1G2UTL4</accession>
<dbReference type="InterPro" id="IPR049305">
    <property type="entry name" value="GlxA-like_b-barrel"/>
</dbReference>
<gene>
    <name evidence="3" type="ORF">A3G99_01560</name>
</gene>
<keyword evidence="1" id="KW-0812">Transmembrane</keyword>
<feature type="transmembrane region" description="Helical" evidence="1">
    <location>
        <begin position="89"/>
        <end position="109"/>
    </location>
</feature>
<keyword evidence="1" id="KW-1133">Transmembrane helix</keyword>
<evidence type="ECO:0000313" key="3">
    <source>
        <dbReference type="EMBL" id="OHB12739.1"/>
    </source>
</evidence>
<dbReference type="AlphaFoldDB" id="A0A1G2UTL4"/>
<dbReference type="Proteomes" id="UP000176558">
    <property type="component" value="Unassembled WGS sequence"/>
</dbReference>
<sequence>MKKNIVQDVIPPKKSIRNVTLPNRTAGLELQPGQDLTYKNTKLPKIKKETVKEDDFVRPVVIDDKPSKITETPTYQYDYDQPKKSGKKILYFSVLVFFLAAAFGLSAFFKSAEIRVSPKQETKTADEIFTAKKDVSVSDLSYQVVTISKDVEKTVEATGEEEVSKKAQGKIIIYNNYSSQSQKLVATTRFETPEGMVFRLPNAVTVPGRALKDGKMVAGSIEVIVEADKAGPNYNVGLKDFTIPGFKGDPRFNSIYARSKTEMTGGFVGVQKVVSKELVQATDKDLEASLKNSLSKDIIAQIPANYILYPNSISYSLEPTIQEDSATENSFFKQNAILRKKGTASAVIFDKGALSRAILAKISPEVTGEVVKINNLETLDFKYVGETQEPSSDSLVTFSLKGNVNIIWGFDENKLKSDLLGLSKKEAKTVIGTYGTIKEAWVETKPFWNQTIPENPEKVTLTNTSS</sequence>
<organism evidence="3 4">
    <name type="scientific">Candidatus Zambryskibacteria bacterium RIFCSPLOWO2_12_FULL_39_23</name>
    <dbReference type="NCBI Taxonomy" id="1802776"/>
    <lineage>
        <taxon>Bacteria</taxon>
        <taxon>Candidatus Zambryskiibacteriota</taxon>
    </lineage>
</organism>
<proteinExistence type="predicted"/>
<evidence type="ECO:0000256" key="1">
    <source>
        <dbReference type="SAM" id="Phobius"/>
    </source>
</evidence>
<feature type="domain" description="GlxA-like beta barrel" evidence="2">
    <location>
        <begin position="166"/>
        <end position="253"/>
    </location>
</feature>
<protein>
    <recommendedName>
        <fullName evidence="2">GlxA-like beta barrel domain-containing protein</fullName>
    </recommendedName>
</protein>
<dbReference type="EMBL" id="MHWT01000012">
    <property type="protein sequence ID" value="OHB12739.1"/>
    <property type="molecule type" value="Genomic_DNA"/>
</dbReference>
<dbReference type="Pfam" id="PF21110">
    <property type="entry name" value="GlxA"/>
    <property type="match status" value="1"/>
</dbReference>
<evidence type="ECO:0000313" key="4">
    <source>
        <dbReference type="Proteomes" id="UP000176558"/>
    </source>
</evidence>
<name>A0A1G2UTL4_9BACT</name>
<reference evidence="3 4" key="1">
    <citation type="journal article" date="2016" name="Nat. Commun.">
        <title>Thousands of microbial genomes shed light on interconnected biogeochemical processes in an aquifer system.</title>
        <authorList>
            <person name="Anantharaman K."/>
            <person name="Brown C.T."/>
            <person name="Hug L.A."/>
            <person name="Sharon I."/>
            <person name="Castelle C.J."/>
            <person name="Probst A.J."/>
            <person name="Thomas B.C."/>
            <person name="Singh A."/>
            <person name="Wilkins M.J."/>
            <person name="Karaoz U."/>
            <person name="Brodie E.L."/>
            <person name="Williams K.H."/>
            <person name="Hubbard S.S."/>
            <person name="Banfield J.F."/>
        </authorList>
    </citation>
    <scope>NUCLEOTIDE SEQUENCE [LARGE SCALE GENOMIC DNA]</scope>
</reference>
<evidence type="ECO:0000259" key="2">
    <source>
        <dbReference type="Pfam" id="PF21110"/>
    </source>
</evidence>
<keyword evidence="1" id="KW-0472">Membrane</keyword>
<comment type="caution">
    <text evidence="3">The sequence shown here is derived from an EMBL/GenBank/DDBJ whole genome shotgun (WGS) entry which is preliminary data.</text>
</comment>